<dbReference type="InterPro" id="IPR005069">
    <property type="entry name" value="Nucl-diP-sugar_transferase"/>
</dbReference>
<name>A0A0M0J8S6_9EUKA</name>
<evidence type="ECO:0000313" key="4">
    <source>
        <dbReference type="Proteomes" id="UP000037460"/>
    </source>
</evidence>
<sequence length="765" mass="83514">MVALWHYVRYVTLLEPGQEHAAIRAKTQHAAQFRRHMQDRMARLTKTVATSSTAGVFESATSVAELAASAASSAATAATSVVSAAADRVGRRHFQIAAGLSSEDAMKKVLAEASLSADVAEGLGEVTTAEAFHKALQPGLSVWLTFSNQAYLHFAQNWYLSIKTIGRHRQVIVAALDAPTLKVWRGLRVPVLDYSSSFGDTSDFRGIGADQARFRKMGAMKVAAFLELLELGRSVLVSDVDTVWTADPTSYFTGAPPFDVAVTSDCLSREADENKDGKNPRFHPSGVWFCGHSPGNTFGATFNTGVLYLAPTPAAKAFTARWRDLLLAPTDDWHMEDQRGFNQLVLTNFYPTVAADEAARPVSEMDMTSPTPTFPRGSVVFAANRSLLLHPLPARRFCSGHTFFVQQSGRRELCTNVHVTFCEGGIHGKLWRLIEAGMWSLHPKGYFDTGRFLTITPPAIPTPYPPARIEPYNQCQARQASGGAIDPVYHGWWSPGGAAAAAAAECKQETQQYKDKNGDMGVTITEAIAMSPRLQGHLAMADRYLLALRDGMSAAWLLQRTFVFPRFGCLCDRSEWPDIMPTCRLENSDLEFPFDCPLNFLLNVHFMQGIENGDGVRHGVPYREHSFLHNERLAPTIRSSRVNVSFYGGGLPLRSDGGGAAPPPGLVRLPRGATDREVLEALGPNSLHHETAVIALDTAEDVLGGFEDEEAGDYIRALLESKVLYGSWCCSRTNFHNPGATAFFPPPAKLPTGAAATAKRKARAW</sequence>
<evidence type="ECO:0000313" key="3">
    <source>
        <dbReference type="EMBL" id="KOO22890.1"/>
    </source>
</evidence>
<reference evidence="4" key="1">
    <citation type="journal article" date="2015" name="PLoS Genet.">
        <title>Genome Sequence and Transcriptome Analyses of Chrysochromulina tobin: Metabolic Tools for Enhanced Algal Fitness in the Prominent Order Prymnesiales (Haptophyceae).</title>
        <authorList>
            <person name="Hovde B.T."/>
            <person name="Deodato C.R."/>
            <person name="Hunsperger H.M."/>
            <person name="Ryken S.A."/>
            <person name="Yost W."/>
            <person name="Jha R.K."/>
            <person name="Patterson J."/>
            <person name="Monnat R.J. Jr."/>
            <person name="Barlow S.B."/>
            <person name="Starkenburg S.R."/>
            <person name="Cattolico R.A."/>
        </authorList>
    </citation>
    <scope>NUCLEOTIDE SEQUENCE</scope>
    <source>
        <strain evidence="4">CCMP291</strain>
    </source>
</reference>
<keyword evidence="4" id="KW-1185">Reference proteome</keyword>
<dbReference type="GO" id="GO:0052636">
    <property type="term" value="F:arabinosyltransferase activity"/>
    <property type="evidence" value="ECO:0007669"/>
    <property type="project" value="TreeGrafter"/>
</dbReference>
<dbReference type="PANTHER" id="PTHR46936">
    <property type="entry name" value="ARABINOSYLTRANSFERASE XEG113"/>
    <property type="match status" value="1"/>
</dbReference>
<feature type="domain" description="Nucleotide-diphospho-sugar transferase" evidence="2">
    <location>
        <begin position="168"/>
        <end position="433"/>
    </location>
</feature>
<dbReference type="InterPro" id="IPR029044">
    <property type="entry name" value="Nucleotide-diphossugar_trans"/>
</dbReference>
<comment type="similarity">
    <text evidence="1">Belongs to the glycosyltransferase 77 family.</text>
</comment>
<dbReference type="OrthoDB" id="540503at2759"/>
<dbReference type="GO" id="GO:0005794">
    <property type="term" value="C:Golgi apparatus"/>
    <property type="evidence" value="ECO:0007669"/>
    <property type="project" value="TreeGrafter"/>
</dbReference>
<evidence type="ECO:0000256" key="1">
    <source>
        <dbReference type="ARBA" id="ARBA00007033"/>
    </source>
</evidence>
<dbReference type="AlphaFoldDB" id="A0A0M0J8S6"/>
<dbReference type="Gene3D" id="3.90.550.10">
    <property type="entry name" value="Spore Coat Polysaccharide Biosynthesis Protein SpsA, Chain A"/>
    <property type="match status" value="1"/>
</dbReference>
<dbReference type="EMBL" id="JWZX01003242">
    <property type="protein sequence ID" value="KOO22890.1"/>
    <property type="molecule type" value="Genomic_DNA"/>
</dbReference>
<protein>
    <submittedName>
        <fullName evidence="3">Glycosyltransferase family 77 protein</fullName>
    </submittedName>
</protein>
<organism evidence="3 4">
    <name type="scientific">Chrysochromulina tobinii</name>
    <dbReference type="NCBI Taxonomy" id="1460289"/>
    <lineage>
        <taxon>Eukaryota</taxon>
        <taxon>Haptista</taxon>
        <taxon>Haptophyta</taxon>
        <taxon>Prymnesiophyceae</taxon>
        <taxon>Prymnesiales</taxon>
        <taxon>Chrysochromulinaceae</taxon>
        <taxon>Chrysochromulina</taxon>
    </lineage>
</organism>
<dbReference type="PANTHER" id="PTHR46936:SF1">
    <property type="entry name" value="ARABINOSYLTRANSFERASE XEG113"/>
    <property type="match status" value="1"/>
</dbReference>
<proteinExistence type="inferred from homology"/>
<dbReference type="Pfam" id="PF03407">
    <property type="entry name" value="Nucleotid_trans"/>
    <property type="match status" value="1"/>
</dbReference>
<accession>A0A0M0J8S6</accession>
<dbReference type="InterPro" id="IPR053250">
    <property type="entry name" value="Glycosyltransferase_77"/>
</dbReference>
<gene>
    <name evidence="3" type="ORF">Ctob_004780</name>
</gene>
<evidence type="ECO:0000259" key="2">
    <source>
        <dbReference type="Pfam" id="PF03407"/>
    </source>
</evidence>
<comment type="caution">
    <text evidence="3">The sequence shown here is derived from an EMBL/GenBank/DDBJ whole genome shotgun (WGS) entry which is preliminary data.</text>
</comment>
<keyword evidence="3" id="KW-0808">Transferase</keyword>
<dbReference type="Proteomes" id="UP000037460">
    <property type="component" value="Unassembled WGS sequence"/>
</dbReference>